<evidence type="ECO:0000259" key="11">
    <source>
        <dbReference type="SMART" id="SM00479"/>
    </source>
</evidence>
<keyword evidence="7" id="KW-0269">Exonuclease</keyword>
<dbReference type="InterPro" id="IPR037431">
    <property type="entry name" value="REX4_DEDDh_dom"/>
</dbReference>
<evidence type="ECO:0000256" key="7">
    <source>
        <dbReference type="ARBA" id="ARBA00022839"/>
    </source>
</evidence>
<evidence type="ECO:0000256" key="3">
    <source>
        <dbReference type="ARBA" id="ARBA00016937"/>
    </source>
</evidence>
<dbReference type="PANTHER" id="PTHR12801:SF45">
    <property type="entry name" value="RNA EXONUCLEASE 4"/>
    <property type="match status" value="1"/>
</dbReference>
<dbReference type="SUPFAM" id="SSF53098">
    <property type="entry name" value="Ribonuclease H-like"/>
    <property type="match status" value="1"/>
</dbReference>
<dbReference type="EMBL" id="CAJZBQ010000048">
    <property type="protein sequence ID" value="CAG9329722.1"/>
    <property type="molecule type" value="Genomic_DNA"/>
</dbReference>
<dbReference type="PANTHER" id="PTHR12801">
    <property type="entry name" value="RNA EXONUCLEASE REXO1 / RECO3 FAMILY MEMBER-RELATED"/>
    <property type="match status" value="1"/>
</dbReference>
<proteinExistence type="inferred from homology"/>
<dbReference type="SMART" id="SM00479">
    <property type="entry name" value="EXOIII"/>
    <property type="match status" value="1"/>
</dbReference>
<evidence type="ECO:0000256" key="8">
    <source>
        <dbReference type="ARBA" id="ARBA00023242"/>
    </source>
</evidence>
<keyword evidence="8" id="KW-0539">Nucleus</keyword>
<dbReference type="AlphaFoldDB" id="A0AAU9JYT1"/>
<dbReference type="InterPro" id="IPR036397">
    <property type="entry name" value="RNaseH_sf"/>
</dbReference>
<evidence type="ECO:0000256" key="5">
    <source>
        <dbReference type="ARBA" id="ARBA00022722"/>
    </source>
</evidence>
<dbReference type="InterPro" id="IPR013520">
    <property type="entry name" value="Ribonucl_H"/>
</dbReference>
<keyword evidence="5" id="KW-0540">Nuclease</keyword>
<dbReference type="GO" id="GO:0005634">
    <property type="term" value="C:nucleus"/>
    <property type="evidence" value="ECO:0007669"/>
    <property type="project" value="UniProtKB-SubCell"/>
</dbReference>
<sequence>MDKEKRRMLKLLDKISEKEDKPITLPQKRPPTDPLVNKNWKKNPSYKVPKSAAKHDIVAIDCEMVSTNSDQNSLARVSIVDMDGNVLLDEYVKQSEPVNNYRTSITGIKARHLKNAKSFNEIQKLVTDALKNKLVIGHAISHDLKALKINLPANVVRDTQKLYKLTEGVSTISLQKLALEKLGKAIQIGHHSSIEDARATMEIYKTLFLSKKL</sequence>
<comment type="similarity">
    <text evidence="2">Belongs to the REXO4 family.</text>
</comment>
<dbReference type="InterPro" id="IPR012337">
    <property type="entry name" value="RNaseH-like_sf"/>
</dbReference>
<evidence type="ECO:0000256" key="2">
    <source>
        <dbReference type="ARBA" id="ARBA00010489"/>
    </source>
</evidence>
<feature type="domain" description="Exonuclease" evidence="11">
    <location>
        <begin position="56"/>
        <end position="213"/>
    </location>
</feature>
<evidence type="ECO:0000256" key="4">
    <source>
        <dbReference type="ARBA" id="ARBA00022552"/>
    </source>
</evidence>
<dbReference type="GO" id="GO:0008408">
    <property type="term" value="F:3'-5' exonuclease activity"/>
    <property type="evidence" value="ECO:0007669"/>
    <property type="project" value="InterPro"/>
</dbReference>
<keyword evidence="13" id="KW-1185">Reference proteome</keyword>
<evidence type="ECO:0000313" key="13">
    <source>
        <dbReference type="Proteomes" id="UP001162131"/>
    </source>
</evidence>
<dbReference type="GO" id="GO:0006364">
    <property type="term" value="P:rRNA processing"/>
    <property type="evidence" value="ECO:0007669"/>
    <property type="project" value="UniProtKB-KW"/>
</dbReference>
<evidence type="ECO:0000256" key="10">
    <source>
        <dbReference type="SAM" id="MobiDB-lite"/>
    </source>
</evidence>
<feature type="region of interest" description="Disordered" evidence="10">
    <location>
        <begin position="18"/>
        <end position="37"/>
    </location>
</feature>
<evidence type="ECO:0000256" key="1">
    <source>
        <dbReference type="ARBA" id="ARBA00004123"/>
    </source>
</evidence>
<reference evidence="12" key="1">
    <citation type="submission" date="2021-09" db="EMBL/GenBank/DDBJ databases">
        <authorList>
            <consortium name="AG Swart"/>
            <person name="Singh M."/>
            <person name="Singh A."/>
            <person name="Seah K."/>
            <person name="Emmerich C."/>
        </authorList>
    </citation>
    <scope>NUCLEOTIDE SEQUENCE</scope>
    <source>
        <strain evidence="12">ATCC30299</strain>
    </source>
</reference>
<comment type="subcellular location">
    <subcellularLocation>
        <location evidence="1">Nucleus</location>
    </subcellularLocation>
</comment>
<dbReference type="GO" id="GO:0003676">
    <property type="term" value="F:nucleic acid binding"/>
    <property type="evidence" value="ECO:0007669"/>
    <property type="project" value="InterPro"/>
</dbReference>
<dbReference type="Gene3D" id="3.30.420.10">
    <property type="entry name" value="Ribonuclease H-like superfamily/Ribonuclease H"/>
    <property type="match status" value="1"/>
</dbReference>
<keyword evidence="6" id="KW-0378">Hydrolase</keyword>
<name>A0AAU9JYT1_9CILI</name>
<dbReference type="Proteomes" id="UP001162131">
    <property type="component" value="Unassembled WGS sequence"/>
</dbReference>
<accession>A0AAU9JYT1</accession>
<keyword evidence="4" id="KW-0698">rRNA processing</keyword>
<dbReference type="CDD" id="cd06144">
    <property type="entry name" value="REX4_like"/>
    <property type="match status" value="1"/>
</dbReference>
<gene>
    <name evidence="12" type="ORF">BSTOLATCC_MIC49343</name>
</gene>
<dbReference type="Pfam" id="PF00929">
    <property type="entry name" value="RNase_T"/>
    <property type="match status" value="1"/>
</dbReference>
<evidence type="ECO:0000256" key="9">
    <source>
        <dbReference type="ARBA" id="ARBA00025599"/>
    </source>
</evidence>
<protein>
    <recommendedName>
        <fullName evidence="3">RNA exonuclease 4</fullName>
    </recommendedName>
</protein>
<evidence type="ECO:0000256" key="6">
    <source>
        <dbReference type="ARBA" id="ARBA00022801"/>
    </source>
</evidence>
<organism evidence="12 13">
    <name type="scientific">Blepharisma stoltei</name>
    <dbReference type="NCBI Taxonomy" id="1481888"/>
    <lineage>
        <taxon>Eukaryota</taxon>
        <taxon>Sar</taxon>
        <taxon>Alveolata</taxon>
        <taxon>Ciliophora</taxon>
        <taxon>Postciliodesmatophora</taxon>
        <taxon>Heterotrichea</taxon>
        <taxon>Heterotrichida</taxon>
        <taxon>Blepharismidae</taxon>
        <taxon>Blepharisma</taxon>
    </lineage>
</organism>
<comment type="caution">
    <text evidence="12">The sequence shown here is derived from an EMBL/GenBank/DDBJ whole genome shotgun (WGS) entry which is preliminary data.</text>
</comment>
<dbReference type="InterPro" id="IPR047021">
    <property type="entry name" value="REXO1/3/4-like"/>
</dbReference>
<evidence type="ECO:0000313" key="12">
    <source>
        <dbReference type="EMBL" id="CAG9329722.1"/>
    </source>
</evidence>
<comment type="function">
    <text evidence="9">Exoribonuclease involved in ribosome biosynthesis. Involved in the processing of ITS1, the internal transcribed spacer localized between the 18S and 5.8S rRNAs.</text>
</comment>